<dbReference type="EMBL" id="ASHM01046379">
    <property type="protein sequence ID" value="PNX84450.1"/>
    <property type="molecule type" value="Genomic_DNA"/>
</dbReference>
<evidence type="ECO:0000313" key="1">
    <source>
        <dbReference type="EMBL" id="PNX84450.1"/>
    </source>
</evidence>
<organism evidence="1 2">
    <name type="scientific">Trifolium pratense</name>
    <name type="common">Red clover</name>
    <dbReference type="NCBI Taxonomy" id="57577"/>
    <lineage>
        <taxon>Eukaryota</taxon>
        <taxon>Viridiplantae</taxon>
        <taxon>Streptophyta</taxon>
        <taxon>Embryophyta</taxon>
        <taxon>Tracheophyta</taxon>
        <taxon>Spermatophyta</taxon>
        <taxon>Magnoliopsida</taxon>
        <taxon>eudicotyledons</taxon>
        <taxon>Gunneridae</taxon>
        <taxon>Pentapetalae</taxon>
        <taxon>rosids</taxon>
        <taxon>fabids</taxon>
        <taxon>Fabales</taxon>
        <taxon>Fabaceae</taxon>
        <taxon>Papilionoideae</taxon>
        <taxon>50 kb inversion clade</taxon>
        <taxon>NPAAA clade</taxon>
        <taxon>Hologalegina</taxon>
        <taxon>IRL clade</taxon>
        <taxon>Trifolieae</taxon>
        <taxon>Trifolium</taxon>
    </lineage>
</organism>
<comment type="caution">
    <text evidence="1">The sequence shown here is derived from an EMBL/GenBank/DDBJ whole genome shotgun (WGS) entry which is preliminary data.</text>
</comment>
<reference evidence="1 2" key="1">
    <citation type="journal article" date="2014" name="Am. J. Bot.">
        <title>Genome assembly and annotation for red clover (Trifolium pratense; Fabaceae).</title>
        <authorList>
            <person name="Istvanek J."/>
            <person name="Jaros M."/>
            <person name="Krenek A."/>
            <person name="Repkova J."/>
        </authorList>
    </citation>
    <scope>NUCLEOTIDE SEQUENCE [LARGE SCALE GENOMIC DNA]</scope>
    <source>
        <strain evidence="2">cv. Tatra</strain>
        <tissue evidence="1">Young leaves</tissue>
    </source>
</reference>
<dbReference type="AlphaFoldDB" id="A0A2K3M0Z0"/>
<gene>
    <name evidence="1" type="ORF">L195_g040511</name>
</gene>
<feature type="non-terminal residue" evidence="1">
    <location>
        <position position="1"/>
    </location>
</feature>
<proteinExistence type="predicted"/>
<protein>
    <submittedName>
        <fullName evidence="1">F-box/FBD-like domain protein</fullName>
    </submittedName>
</protein>
<sequence>ITNIVTTTTPYEFVVVADVVVVKSLDKVCVPPSVKRLKIAIDNDVGASLELNAPVIEYLNITNITFGEVFSMNNLPNASSKLRLSLPPTNT</sequence>
<evidence type="ECO:0000313" key="2">
    <source>
        <dbReference type="Proteomes" id="UP000236291"/>
    </source>
</evidence>
<dbReference type="Proteomes" id="UP000236291">
    <property type="component" value="Unassembled WGS sequence"/>
</dbReference>
<accession>A0A2K3M0Z0</accession>
<name>A0A2K3M0Z0_TRIPR</name>
<reference evidence="1 2" key="2">
    <citation type="journal article" date="2017" name="Front. Plant Sci.">
        <title>Gene Classification and Mining of Molecular Markers Useful in Red Clover (Trifolium pratense) Breeding.</title>
        <authorList>
            <person name="Istvanek J."/>
            <person name="Dluhosova J."/>
            <person name="Dluhos P."/>
            <person name="Patkova L."/>
            <person name="Nedelnik J."/>
            <person name="Repkova J."/>
        </authorList>
    </citation>
    <scope>NUCLEOTIDE SEQUENCE [LARGE SCALE GENOMIC DNA]</scope>
    <source>
        <strain evidence="2">cv. Tatra</strain>
        <tissue evidence="1">Young leaves</tissue>
    </source>
</reference>